<name>A0AA35UXA0_9PROT</name>
<dbReference type="InterPro" id="IPR006311">
    <property type="entry name" value="TAT_signal"/>
</dbReference>
<reference evidence="1" key="1">
    <citation type="submission" date="2023-03" db="EMBL/GenBank/DDBJ databases">
        <authorList>
            <person name="Cleenwerck I."/>
        </authorList>
    </citation>
    <scope>NUCLEOTIDE SEQUENCE</scope>
    <source>
        <strain evidence="1">LMG 32879</strain>
    </source>
</reference>
<accession>A0AA35UXA0</accession>
<sequence length="150" mass="15432">MSGPASGPSRRRALAGLLMLSAGTTARGTAADGSGRAQAASDADAALRLASGAFWTCQRELDALECLPSPPFGTSAAKALEKRYEALLDRRDSVMHAMADCVAETCHGFALKGAIVAAELPDASDVLELNSDSAVMRLAVSLARDVVAAR</sequence>
<gene>
    <name evidence="1" type="ORF">LMG32879_002185</name>
</gene>
<dbReference type="Proteomes" id="UP001176960">
    <property type="component" value="Unassembled WGS sequence"/>
</dbReference>
<evidence type="ECO:0000313" key="1">
    <source>
        <dbReference type="EMBL" id="CAI9121338.1"/>
    </source>
</evidence>
<organism evidence="1 2">
    <name type="scientific">Brytella acorum</name>
    <dbReference type="NCBI Taxonomy" id="2959299"/>
    <lineage>
        <taxon>Bacteria</taxon>
        <taxon>Pseudomonadati</taxon>
        <taxon>Pseudomonadota</taxon>
        <taxon>Alphaproteobacteria</taxon>
        <taxon>Acetobacterales</taxon>
        <taxon>Acetobacteraceae</taxon>
        <taxon>Brytella</taxon>
    </lineage>
</organism>
<dbReference type="PROSITE" id="PS51318">
    <property type="entry name" value="TAT"/>
    <property type="match status" value="1"/>
</dbReference>
<dbReference type="EMBL" id="CATKSH010000013">
    <property type="protein sequence ID" value="CAI9121338.1"/>
    <property type="molecule type" value="Genomic_DNA"/>
</dbReference>
<dbReference type="RefSeq" id="WP_289842807.1">
    <property type="nucleotide sequence ID" value="NZ_CATKSH010000013.1"/>
</dbReference>
<keyword evidence="2" id="KW-1185">Reference proteome</keyword>
<proteinExistence type="predicted"/>
<comment type="caution">
    <text evidence="1">The sequence shown here is derived from an EMBL/GenBank/DDBJ whole genome shotgun (WGS) entry which is preliminary data.</text>
</comment>
<protein>
    <submittedName>
        <fullName evidence="1">Uncharacterized protein</fullName>
    </submittedName>
</protein>
<dbReference type="AlphaFoldDB" id="A0AA35UXA0"/>
<evidence type="ECO:0000313" key="2">
    <source>
        <dbReference type="Proteomes" id="UP001176960"/>
    </source>
</evidence>